<organism evidence="2 3">
    <name type="scientific">Phaeobacter italicus</name>
    <dbReference type="NCBI Taxonomy" id="481446"/>
    <lineage>
        <taxon>Bacteria</taxon>
        <taxon>Pseudomonadati</taxon>
        <taxon>Pseudomonadota</taxon>
        <taxon>Alphaproteobacteria</taxon>
        <taxon>Rhodobacterales</taxon>
        <taxon>Roseobacteraceae</taxon>
        <taxon>Phaeobacter</taxon>
    </lineage>
</organism>
<dbReference type="RefSeq" id="WP_050673126.1">
    <property type="nucleotide sequence ID" value="NZ_CVRL01000014.1"/>
</dbReference>
<name>A0A0H5D0Q5_9RHOB</name>
<evidence type="ECO:0000313" key="2">
    <source>
        <dbReference type="EMBL" id="CRL10706.1"/>
    </source>
</evidence>
<dbReference type="Gene3D" id="3.40.630.30">
    <property type="match status" value="1"/>
</dbReference>
<sequence length="243" mass="27308">MNMPNSDLVLRELSGVAELKHAEWFQKEVWGKDDPPDNSDLMLAIQHEGGLVAGAFKDGRMLGFLFGFPTSQPHIQHSHRLAVHPDSRGMGLGVKLKWFQRDWCLARGITLVRWTFDPLRRINANLNIARLGGTASTYYQDYYGEMVGINAGIPSDRLLVDWHLTAPRAEELAKGRKTVTPDGADKTMIVEVPKDLDRLLVSDLDAAISERLRVREEMTSAFAKGYKVDGFDAKTCCYLFTRS</sequence>
<dbReference type="InterPro" id="IPR016181">
    <property type="entry name" value="Acyl_CoA_acyltransferase"/>
</dbReference>
<protein>
    <recommendedName>
        <fullName evidence="1">N-acetyltransferase domain-containing protein</fullName>
    </recommendedName>
</protein>
<dbReference type="SUPFAM" id="SSF55729">
    <property type="entry name" value="Acyl-CoA N-acyltransferases (Nat)"/>
    <property type="match status" value="1"/>
</dbReference>
<dbReference type="PANTHER" id="PTHR41700:SF1">
    <property type="entry name" value="N-ACETYLTRANSFERASE DOMAIN-CONTAINING PROTEIN"/>
    <property type="match status" value="1"/>
</dbReference>
<accession>A0A0H5D0Q5</accession>
<dbReference type="InterPro" id="IPR000182">
    <property type="entry name" value="GNAT_dom"/>
</dbReference>
<dbReference type="Proteomes" id="UP000043764">
    <property type="component" value="Unassembled WGS sequence"/>
</dbReference>
<dbReference type="Pfam" id="PF00583">
    <property type="entry name" value="Acetyltransf_1"/>
    <property type="match status" value="1"/>
</dbReference>
<keyword evidence="3" id="KW-1185">Reference proteome</keyword>
<feature type="domain" description="N-acetyltransferase" evidence="1">
    <location>
        <begin position="8"/>
        <end position="156"/>
    </location>
</feature>
<dbReference type="InterPro" id="IPR038764">
    <property type="entry name" value="GNAT_N_AcTrfase_prd"/>
</dbReference>
<dbReference type="CDD" id="cd04301">
    <property type="entry name" value="NAT_SF"/>
    <property type="match status" value="1"/>
</dbReference>
<evidence type="ECO:0000313" key="3">
    <source>
        <dbReference type="Proteomes" id="UP000043764"/>
    </source>
</evidence>
<evidence type="ECO:0000259" key="1">
    <source>
        <dbReference type="PROSITE" id="PS51186"/>
    </source>
</evidence>
<dbReference type="PROSITE" id="PS51186">
    <property type="entry name" value="GNAT"/>
    <property type="match status" value="1"/>
</dbReference>
<proteinExistence type="predicted"/>
<dbReference type="PANTHER" id="PTHR41700">
    <property type="entry name" value="GCN5-RELATED N-ACETYLTRANSFERASE"/>
    <property type="match status" value="1"/>
</dbReference>
<reference evidence="3" key="1">
    <citation type="submission" date="2015-05" db="EMBL/GenBank/DDBJ databases">
        <authorList>
            <person name="Rodrigo-Torres Lidia"/>
            <person name="Arahal R.David."/>
        </authorList>
    </citation>
    <scope>NUCLEOTIDE SEQUENCE [LARGE SCALE GENOMIC DNA]</scope>
    <source>
        <strain evidence="3">CECT 7321</strain>
    </source>
</reference>
<dbReference type="AlphaFoldDB" id="A0A0H5D0Q5"/>
<gene>
    <name evidence="2" type="ORF">NIT7321_01553</name>
</gene>
<dbReference type="GO" id="GO:0016747">
    <property type="term" value="F:acyltransferase activity, transferring groups other than amino-acyl groups"/>
    <property type="evidence" value="ECO:0007669"/>
    <property type="project" value="InterPro"/>
</dbReference>
<dbReference type="EMBL" id="CVRL01000014">
    <property type="protein sequence ID" value="CRL10706.1"/>
    <property type="molecule type" value="Genomic_DNA"/>
</dbReference>